<evidence type="ECO:0000313" key="2">
    <source>
        <dbReference type="EMBL" id="RLV57813.1"/>
    </source>
</evidence>
<keyword evidence="3" id="KW-1185">Reference proteome</keyword>
<feature type="transmembrane region" description="Helical" evidence="1">
    <location>
        <begin position="96"/>
        <end position="118"/>
    </location>
</feature>
<dbReference type="RefSeq" id="WP_121840843.1">
    <property type="nucleotide sequence ID" value="NZ_ML014887.1"/>
</dbReference>
<dbReference type="EMBL" id="QZEI01000138">
    <property type="protein sequence ID" value="RLV57813.1"/>
    <property type="molecule type" value="Genomic_DNA"/>
</dbReference>
<dbReference type="Proteomes" id="UP000281474">
    <property type="component" value="Unassembled WGS sequence"/>
</dbReference>
<feature type="transmembrane region" description="Helical" evidence="1">
    <location>
        <begin position="17"/>
        <end position="34"/>
    </location>
</feature>
<comment type="caution">
    <text evidence="2">The sequence shown here is derived from an EMBL/GenBank/DDBJ whole genome shotgun (WGS) entry which is preliminary data.</text>
</comment>
<gene>
    <name evidence="2" type="ORF">D5018_20535</name>
</gene>
<accession>A0A3L8PT95</accession>
<dbReference type="OrthoDB" id="7068449at2"/>
<keyword evidence="1" id="KW-0812">Transmembrane</keyword>
<sequence length="159" mass="18289">MWKLSTPVNEEKFLKKIAWLSIIVSALFSLEIFDHSWNELKDAHPIFFIFSIVVYLVLIITMLNLLSHILISTWDIRDVWLGRFQDEYFNAVNLKAAYYALGVLGVFLLSVIWLDSLLPEAISSMSIQSFSKLSMGLGFLTYGSSIIWELKQSDEIDCE</sequence>
<feature type="transmembrane region" description="Helical" evidence="1">
    <location>
        <begin position="46"/>
        <end position="71"/>
    </location>
</feature>
<evidence type="ECO:0000256" key="1">
    <source>
        <dbReference type="SAM" id="Phobius"/>
    </source>
</evidence>
<proteinExistence type="predicted"/>
<protein>
    <submittedName>
        <fullName evidence="2">Uncharacterized protein</fullName>
    </submittedName>
</protein>
<keyword evidence="1" id="KW-0472">Membrane</keyword>
<organism evidence="2 3">
    <name type="scientific">Parashewanella curva</name>
    <dbReference type="NCBI Taxonomy" id="2338552"/>
    <lineage>
        <taxon>Bacteria</taxon>
        <taxon>Pseudomonadati</taxon>
        <taxon>Pseudomonadota</taxon>
        <taxon>Gammaproteobacteria</taxon>
        <taxon>Alteromonadales</taxon>
        <taxon>Shewanellaceae</taxon>
        <taxon>Parashewanella</taxon>
    </lineage>
</organism>
<evidence type="ECO:0000313" key="3">
    <source>
        <dbReference type="Proteomes" id="UP000281474"/>
    </source>
</evidence>
<dbReference type="AlphaFoldDB" id="A0A3L8PT95"/>
<keyword evidence="1" id="KW-1133">Transmembrane helix</keyword>
<name>A0A3L8PT95_9GAMM</name>
<reference evidence="2 3" key="1">
    <citation type="submission" date="2018-09" db="EMBL/GenBank/DDBJ databases">
        <title>Phylogeny of the Shewanellaceae, and recommendation for two new genera, Pseudoshewanella and Parashewanella.</title>
        <authorList>
            <person name="Wang G."/>
        </authorList>
    </citation>
    <scope>NUCLEOTIDE SEQUENCE [LARGE SCALE GENOMIC DNA]</scope>
    <source>
        <strain evidence="2 3">C51</strain>
    </source>
</reference>